<sequence length="192" mass="21958">MAAKRKGSNLGRHTKKSAGMQNIRAHRRDEQIQQDNSDVLNTRRAIDQQRQRIHRPFSSNSFLRLAFQYEPDVEYYVHSKVDIGTMDKQCPYCHALKFKNKPAGLCCASGKVQLSEIEIAPEPSHGLLIGTDPDSSLFLKSIRTFNSCFQTTSLGATEIVPNNDFELRIKLLTAKAKFFKKWAHFCQCRRIL</sequence>
<evidence type="ECO:0000313" key="3">
    <source>
        <dbReference type="Proteomes" id="UP001054945"/>
    </source>
</evidence>
<reference evidence="2 3" key="1">
    <citation type="submission" date="2021-06" db="EMBL/GenBank/DDBJ databases">
        <title>Caerostris extrusa draft genome.</title>
        <authorList>
            <person name="Kono N."/>
            <person name="Arakawa K."/>
        </authorList>
    </citation>
    <scope>NUCLEOTIDE SEQUENCE [LARGE SCALE GENOMIC DNA]</scope>
</reference>
<comment type="caution">
    <text evidence="2">The sequence shown here is derived from an EMBL/GenBank/DDBJ whole genome shotgun (WGS) entry which is preliminary data.</text>
</comment>
<keyword evidence="3" id="KW-1185">Reference proteome</keyword>
<proteinExistence type="predicted"/>
<name>A0AAV4QQ26_CAEEX</name>
<protein>
    <submittedName>
        <fullName evidence="2">Helitron_like_N domain-containing protein</fullName>
    </submittedName>
</protein>
<dbReference type="Proteomes" id="UP001054945">
    <property type="component" value="Unassembled WGS sequence"/>
</dbReference>
<accession>A0AAV4QQ26</accession>
<organism evidence="2 3">
    <name type="scientific">Caerostris extrusa</name>
    <name type="common">Bark spider</name>
    <name type="synonym">Caerostris bankana</name>
    <dbReference type="NCBI Taxonomy" id="172846"/>
    <lineage>
        <taxon>Eukaryota</taxon>
        <taxon>Metazoa</taxon>
        <taxon>Ecdysozoa</taxon>
        <taxon>Arthropoda</taxon>
        <taxon>Chelicerata</taxon>
        <taxon>Arachnida</taxon>
        <taxon>Araneae</taxon>
        <taxon>Araneomorphae</taxon>
        <taxon>Entelegynae</taxon>
        <taxon>Araneoidea</taxon>
        <taxon>Araneidae</taxon>
        <taxon>Caerostris</taxon>
    </lineage>
</organism>
<feature type="region of interest" description="Disordered" evidence="1">
    <location>
        <begin position="1"/>
        <end position="31"/>
    </location>
</feature>
<gene>
    <name evidence="2" type="primary">AVEN_38500_1</name>
    <name evidence="2" type="ORF">CEXT_492371</name>
</gene>
<dbReference type="AlphaFoldDB" id="A0AAV4QQ26"/>
<feature type="compositionally biased region" description="Basic residues" evidence="1">
    <location>
        <begin position="1"/>
        <end position="16"/>
    </location>
</feature>
<evidence type="ECO:0000313" key="2">
    <source>
        <dbReference type="EMBL" id="GIY11788.1"/>
    </source>
</evidence>
<dbReference type="EMBL" id="BPLR01006697">
    <property type="protein sequence ID" value="GIY11788.1"/>
    <property type="molecule type" value="Genomic_DNA"/>
</dbReference>
<evidence type="ECO:0000256" key="1">
    <source>
        <dbReference type="SAM" id="MobiDB-lite"/>
    </source>
</evidence>